<feature type="region of interest" description="Disordered" evidence="1">
    <location>
        <begin position="222"/>
        <end position="264"/>
    </location>
</feature>
<accession>A0ABY9ANY1</accession>
<dbReference type="NCBIfam" id="NF033429">
    <property type="entry name" value="ImuA_translesion"/>
    <property type="match status" value="1"/>
</dbReference>
<dbReference type="Gene3D" id="3.40.50.300">
    <property type="entry name" value="P-loop containing nucleotide triphosphate hydrolases"/>
    <property type="match status" value="1"/>
</dbReference>
<sequence>MSHRITSPRAFDSTVLPPHVAEAVWLGADVGQSLGRTVPSGFDALDAQLPGGGWPTHTLTELLMPQPALCEWRLLGPAVPAMLASDGCIYLVAPPKQPHTVGLAQLGLPPDRVVWIHASAPADRLWVTEQLLKSNPAGAVLSWLPQARPEQIRRLQVHAQSCDAAMFLLRPTAALSGASPAPLRVAAALGGGWQLEVRIPKRRGAPLDNVLHLEAIPASLAPMLPPRLRTTPAPSPQPRRKEPADVPALGRAASPSALGLPASH</sequence>
<dbReference type="EMBL" id="CP127363">
    <property type="protein sequence ID" value="WIY48524.1"/>
    <property type="molecule type" value="Genomic_DNA"/>
</dbReference>
<evidence type="ECO:0000256" key="1">
    <source>
        <dbReference type="SAM" id="MobiDB-lite"/>
    </source>
</evidence>
<proteinExistence type="predicted"/>
<gene>
    <name evidence="2" type="primary">imuA</name>
    <name evidence="2" type="ORF">QRO08_22345</name>
</gene>
<reference evidence="2 3" key="1">
    <citation type="submission" date="2023-06" db="EMBL/GenBank/DDBJ databases">
        <authorList>
            <person name="Ham H."/>
            <person name="Park D.S."/>
        </authorList>
    </citation>
    <scope>NUCLEOTIDE SEQUENCE [LARGE SCALE GENOMIC DNA]</scope>
    <source>
        <strain evidence="2 3">KACC 17005</strain>
    </source>
</reference>
<dbReference type="Proteomes" id="UP001242732">
    <property type="component" value="Chromosome"/>
</dbReference>
<dbReference type="InterPro" id="IPR047610">
    <property type="entry name" value="ImuA_translesion"/>
</dbReference>
<keyword evidence="3" id="KW-1185">Reference proteome</keyword>
<protein>
    <submittedName>
        <fullName evidence="2">Translesion DNA synthesis-associated protein ImuA</fullName>
    </submittedName>
</protein>
<dbReference type="RefSeq" id="WP_011793696.1">
    <property type="nucleotide sequence ID" value="NZ_CP023687.1"/>
</dbReference>
<evidence type="ECO:0000313" key="2">
    <source>
        <dbReference type="EMBL" id="WIY48524.1"/>
    </source>
</evidence>
<organism evidence="2 3">
    <name type="scientific">Paracidovorax citrulli</name>
    <name type="common">Acidovorax citrulli</name>
    <dbReference type="NCBI Taxonomy" id="80869"/>
    <lineage>
        <taxon>Bacteria</taxon>
        <taxon>Pseudomonadati</taxon>
        <taxon>Pseudomonadota</taxon>
        <taxon>Betaproteobacteria</taxon>
        <taxon>Burkholderiales</taxon>
        <taxon>Comamonadaceae</taxon>
        <taxon>Paracidovorax</taxon>
    </lineage>
</organism>
<name>A0ABY9ANY1_PARCI</name>
<dbReference type="SUPFAM" id="SSF52540">
    <property type="entry name" value="P-loop containing nucleoside triphosphate hydrolases"/>
    <property type="match status" value="1"/>
</dbReference>
<dbReference type="InterPro" id="IPR027417">
    <property type="entry name" value="P-loop_NTPase"/>
</dbReference>
<feature type="compositionally biased region" description="Low complexity" evidence="1">
    <location>
        <begin position="252"/>
        <end position="264"/>
    </location>
</feature>
<evidence type="ECO:0000313" key="3">
    <source>
        <dbReference type="Proteomes" id="UP001242732"/>
    </source>
</evidence>